<reference evidence="2" key="1">
    <citation type="submission" date="2021-02" db="EMBL/GenBank/DDBJ databases">
        <authorList>
            <person name="Steward A R."/>
        </authorList>
    </citation>
    <scope>NUCLEOTIDE SEQUENCE</scope>
</reference>
<gene>
    <name evidence="2" type="ORF">PMACD_LOCUS5931</name>
</gene>
<comment type="caution">
    <text evidence="2">The sequence shown here is derived from an EMBL/GenBank/DDBJ whole genome shotgun (WGS) entry which is preliminary data.</text>
</comment>
<keyword evidence="3" id="KW-1185">Reference proteome</keyword>
<feature type="compositionally biased region" description="Polar residues" evidence="1">
    <location>
        <begin position="65"/>
        <end position="87"/>
    </location>
</feature>
<evidence type="ECO:0000313" key="3">
    <source>
        <dbReference type="Proteomes" id="UP000663880"/>
    </source>
</evidence>
<evidence type="ECO:0000256" key="1">
    <source>
        <dbReference type="SAM" id="MobiDB-lite"/>
    </source>
</evidence>
<proteinExistence type="predicted"/>
<evidence type="ECO:0000313" key="2">
    <source>
        <dbReference type="EMBL" id="CAF4838609.1"/>
    </source>
</evidence>
<accession>A0A821RBW4</accession>
<sequence length="103" mass="11345">MEKKQTTKPVLKPVNSASNLKGVDKNPISRVNSKTDSVKTIADNLNKNRPKVVPKPTNIVQRTDSNVKSNSTKLMSKPSNVASLQQKFENRKSIGKEISTGKQ</sequence>
<organism evidence="2 3">
    <name type="scientific">Pieris macdunnoughi</name>
    <dbReference type="NCBI Taxonomy" id="345717"/>
    <lineage>
        <taxon>Eukaryota</taxon>
        <taxon>Metazoa</taxon>
        <taxon>Ecdysozoa</taxon>
        <taxon>Arthropoda</taxon>
        <taxon>Hexapoda</taxon>
        <taxon>Insecta</taxon>
        <taxon>Pterygota</taxon>
        <taxon>Neoptera</taxon>
        <taxon>Endopterygota</taxon>
        <taxon>Lepidoptera</taxon>
        <taxon>Glossata</taxon>
        <taxon>Ditrysia</taxon>
        <taxon>Papilionoidea</taxon>
        <taxon>Pieridae</taxon>
        <taxon>Pierinae</taxon>
        <taxon>Pieris</taxon>
    </lineage>
</organism>
<dbReference type="AlphaFoldDB" id="A0A821RBW4"/>
<feature type="region of interest" description="Disordered" evidence="1">
    <location>
        <begin position="1"/>
        <end position="35"/>
    </location>
</feature>
<feature type="region of interest" description="Disordered" evidence="1">
    <location>
        <begin position="65"/>
        <end position="103"/>
    </location>
</feature>
<name>A0A821RBW4_9NEOP</name>
<dbReference type="Proteomes" id="UP000663880">
    <property type="component" value="Unassembled WGS sequence"/>
</dbReference>
<dbReference type="EMBL" id="CAJOBZ010000012">
    <property type="protein sequence ID" value="CAF4838609.1"/>
    <property type="molecule type" value="Genomic_DNA"/>
</dbReference>
<protein>
    <submittedName>
        <fullName evidence="2">Uncharacterized protein</fullName>
    </submittedName>
</protein>